<dbReference type="KEGG" id="cuh:BJN34_24660"/>
<dbReference type="AlphaFoldDB" id="A0A1U9UXC9"/>
<dbReference type="Proteomes" id="UP000189627">
    <property type="component" value="Chromosome 2"/>
</dbReference>
<evidence type="ECO:0000313" key="2">
    <source>
        <dbReference type="Proteomes" id="UP000189627"/>
    </source>
</evidence>
<dbReference type="EMBL" id="CP017758">
    <property type="protein sequence ID" value="AQV97057.1"/>
    <property type="molecule type" value="Genomic_DNA"/>
</dbReference>
<protein>
    <submittedName>
        <fullName evidence="1">Uncharacterized protein</fullName>
    </submittedName>
</protein>
<dbReference type="RefSeq" id="WP_078199439.1">
    <property type="nucleotide sequence ID" value="NZ_CP017758.1"/>
</dbReference>
<evidence type="ECO:0000313" key="1">
    <source>
        <dbReference type="EMBL" id="AQV97057.1"/>
    </source>
</evidence>
<proteinExistence type="predicted"/>
<organism evidence="1 2">
    <name type="scientific">Cupriavidus necator</name>
    <name type="common">Alcaligenes eutrophus</name>
    <name type="synonym">Ralstonia eutropha</name>
    <dbReference type="NCBI Taxonomy" id="106590"/>
    <lineage>
        <taxon>Bacteria</taxon>
        <taxon>Pseudomonadati</taxon>
        <taxon>Pseudomonadota</taxon>
        <taxon>Betaproteobacteria</taxon>
        <taxon>Burkholderiales</taxon>
        <taxon>Burkholderiaceae</taxon>
        <taxon>Cupriavidus</taxon>
    </lineage>
</organism>
<gene>
    <name evidence="1" type="ORF">BJN34_24660</name>
</gene>
<reference evidence="2" key="1">
    <citation type="submission" date="2017-02" db="EMBL/GenBank/DDBJ databases">
        <title>Complete genome sequence of Cupriavidus necator strain NH9, a 3-chlorobenzoate degrader.</title>
        <authorList>
            <person name="Moriuchi R."/>
            <person name="Dohra H."/>
            <person name="Ogawa N."/>
        </authorList>
    </citation>
    <scope>NUCLEOTIDE SEQUENCE [LARGE SCALE GENOMIC DNA]</scope>
    <source>
        <strain evidence="2">NH9</strain>
    </source>
</reference>
<name>A0A1U9UXC9_CUPNE</name>
<dbReference type="OrthoDB" id="8971068at2"/>
<sequence>MKRLGFRWVAGLAGAGVAMGVAWALAVDGGPAVAHGSQEDSPAVSMASADSAQDHCNDACVRSRGAAALVVLSQRPPQ</sequence>
<accession>A0A1U9UXC9</accession>